<proteinExistence type="predicted"/>
<dbReference type="AlphaFoldDB" id="A0A9P4LRN6"/>
<sequence>MSQQNDLWSLFLLAMERFLAGPQDEMLSFYQVATIHYLPTQSWNNVAGLVNWGGYCTHNSNLFGIWHRPYIALVEQIMHMHATDIVDEMSPGWQQNDYKDALLRLRFPYWDWATKSVNGQIVPSVVETPTVTVFYLNGTAVQISNPLYQYQFSPSPPSFYGAVDSSYGPALPYSEMGYTVRHATTNSSTATTDNTDLELQFQSLYSSLTSRLNAIFTINQTFNQFSNYGDDLKPFYMSSDGAFWTANAARDIGVFNYTYGEVQNYTDSASMQRQAQLIYPASTAYPTTTSTAMTDMDSMDSSQVLTETYFVQVNMSRSAIGGSYGVDFFVGDVPSDPNAWRKSPSYIGSATAPYMPMPPGFSMDDLSTETSKNMVMLTQALQDAVQNDELEGMDEGSVVAFLKGNLRWRVVKNNVEIPVYDVPDLSVVVSSTEVRPATQGAGAQWIGPIVQHPEIQNS</sequence>
<dbReference type="Proteomes" id="UP000799776">
    <property type="component" value="Unassembled WGS sequence"/>
</dbReference>
<dbReference type="Pfam" id="PF18132">
    <property type="entry name" value="Tyrosinase_C"/>
    <property type="match status" value="1"/>
</dbReference>
<reference evidence="6" key="1">
    <citation type="journal article" date="2020" name="Stud. Mycol.">
        <title>101 Dothideomycetes genomes: a test case for predicting lifestyles and emergence of pathogens.</title>
        <authorList>
            <person name="Haridas S."/>
            <person name="Albert R."/>
            <person name="Binder M."/>
            <person name="Bloem J."/>
            <person name="Labutti K."/>
            <person name="Salamov A."/>
            <person name="Andreopoulos B."/>
            <person name="Baker S."/>
            <person name="Barry K."/>
            <person name="Bills G."/>
            <person name="Bluhm B."/>
            <person name="Cannon C."/>
            <person name="Castanera R."/>
            <person name="Culley D."/>
            <person name="Daum C."/>
            <person name="Ezra D."/>
            <person name="Gonzalez J."/>
            <person name="Henrissat B."/>
            <person name="Kuo A."/>
            <person name="Liang C."/>
            <person name="Lipzen A."/>
            <person name="Lutzoni F."/>
            <person name="Magnuson J."/>
            <person name="Mondo S."/>
            <person name="Nolan M."/>
            <person name="Ohm R."/>
            <person name="Pangilinan J."/>
            <person name="Park H.-J."/>
            <person name="Ramirez L."/>
            <person name="Alfaro M."/>
            <person name="Sun H."/>
            <person name="Tritt A."/>
            <person name="Yoshinaga Y."/>
            <person name="Zwiers L.-H."/>
            <person name="Turgeon B."/>
            <person name="Goodwin S."/>
            <person name="Spatafora J."/>
            <person name="Crous P."/>
            <person name="Grigoriev I."/>
        </authorList>
    </citation>
    <scope>NUCLEOTIDE SEQUENCE</scope>
    <source>
        <strain evidence="6">CBS 121410</strain>
    </source>
</reference>
<evidence type="ECO:0000256" key="1">
    <source>
        <dbReference type="ARBA" id="ARBA00001973"/>
    </source>
</evidence>
<name>A0A9P4LRN6_9PEZI</name>
<dbReference type="Gene3D" id="1.10.1280.10">
    <property type="entry name" value="Di-copper center containing domain from catechol oxidase"/>
    <property type="match status" value="2"/>
</dbReference>
<dbReference type="InterPro" id="IPR041640">
    <property type="entry name" value="Tyrosinase_C"/>
</dbReference>
<dbReference type="InterPro" id="IPR002227">
    <property type="entry name" value="Tyrosinase_Cu-bd"/>
</dbReference>
<evidence type="ECO:0000256" key="3">
    <source>
        <dbReference type="ARBA" id="ARBA00023033"/>
    </source>
</evidence>
<keyword evidence="7" id="KW-1185">Reference proteome</keyword>
<dbReference type="SUPFAM" id="SSF48056">
    <property type="entry name" value="Di-copper centre-containing domain"/>
    <property type="match status" value="1"/>
</dbReference>
<organism evidence="6 7">
    <name type="scientific">Saccharata proteae CBS 121410</name>
    <dbReference type="NCBI Taxonomy" id="1314787"/>
    <lineage>
        <taxon>Eukaryota</taxon>
        <taxon>Fungi</taxon>
        <taxon>Dikarya</taxon>
        <taxon>Ascomycota</taxon>
        <taxon>Pezizomycotina</taxon>
        <taxon>Dothideomycetes</taxon>
        <taxon>Dothideomycetes incertae sedis</taxon>
        <taxon>Botryosphaeriales</taxon>
        <taxon>Saccharataceae</taxon>
        <taxon>Saccharata</taxon>
    </lineage>
</organism>
<dbReference type="Pfam" id="PF00264">
    <property type="entry name" value="Tyrosinase"/>
    <property type="match status" value="1"/>
</dbReference>
<comment type="caution">
    <text evidence="6">The sequence shown here is derived from an EMBL/GenBank/DDBJ whole genome shotgun (WGS) entry which is preliminary data.</text>
</comment>
<feature type="domain" description="Tyrosinase copper-binding" evidence="4">
    <location>
        <begin position="28"/>
        <end position="227"/>
    </location>
</feature>
<feature type="domain" description="Tyrosinase C-terminal" evidence="5">
    <location>
        <begin position="309"/>
        <end position="429"/>
    </location>
</feature>
<dbReference type="OrthoDB" id="6132182at2759"/>
<dbReference type="GO" id="GO:0004497">
    <property type="term" value="F:monooxygenase activity"/>
    <property type="evidence" value="ECO:0007669"/>
    <property type="project" value="UniProtKB-KW"/>
</dbReference>
<evidence type="ECO:0000256" key="2">
    <source>
        <dbReference type="ARBA" id="ARBA00023002"/>
    </source>
</evidence>
<evidence type="ECO:0000259" key="4">
    <source>
        <dbReference type="Pfam" id="PF00264"/>
    </source>
</evidence>
<protein>
    <submittedName>
        <fullName evidence="6">Di-copper centre-containing protein</fullName>
    </submittedName>
</protein>
<evidence type="ECO:0000313" key="7">
    <source>
        <dbReference type="Proteomes" id="UP000799776"/>
    </source>
</evidence>
<dbReference type="InterPro" id="IPR008922">
    <property type="entry name" value="Di-copper_centre_dom_sf"/>
</dbReference>
<evidence type="ECO:0000259" key="5">
    <source>
        <dbReference type="Pfam" id="PF18132"/>
    </source>
</evidence>
<gene>
    <name evidence="6" type="ORF">K490DRAFT_69545</name>
</gene>
<keyword evidence="2" id="KW-0560">Oxidoreductase</keyword>
<dbReference type="EMBL" id="ML978762">
    <property type="protein sequence ID" value="KAF2083715.1"/>
    <property type="molecule type" value="Genomic_DNA"/>
</dbReference>
<comment type="cofactor">
    <cofactor evidence="1">
        <name>Cu(2+)</name>
        <dbReference type="ChEBI" id="CHEBI:29036"/>
    </cofactor>
</comment>
<evidence type="ECO:0000313" key="6">
    <source>
        <dbReference type="EMBL" id="KAF2083715.1"/>
    </source>
</evidence>
<keyword evidence="3" id="KW-0503">Monooxygenase</keyword>
<accession>A0A9P4LRN6</accession>